<evidence type="ECO:0000313" key="2">
    <source>
        <dbReference type="Proteomes" id="UP000290637"/>
    </source>
</evidence>
<reference evidence="1 2" key="1">
    <citation type="submission" date="2019-02" db="EMBL/GenBank/DDBJ databases">
        <title>Draft Genome Sequences of Six Type Strains of the Genus Massilia.</title>
        <authorList>
            <person name="Miess H."/>
            <person name="Frediansyhah A."/>
            <person name="Gross H."/>
        </authorList>
    </citation>
    <scope>NUCLEOTIDE SEQUENCE [LARGE SCALE GENOMIC DNA]</scope>
    <source>
        <strain evidence="1 2">DSM 17473</strain>
    </source>
</reference>
<keyword evidence="2" id="KW-1185">Reference proteome</keyword>
<dbReference type="AlphaFoldDB" id="A0A4V0Z449"/>
<proteinExistence type="predicted"/>
<dbReference type="RefSeq" id="WP_130188812.1">
    <property type="nucleotide sequence ID" value="NZ_CP035913.1"/>
</dbReference>
<organism evidence="1 2">
    <name type="scientific">Pseudoduganella lutea</name>
    <dbReference type="NCBI Taxonomy" id="321985"/>
    <lineage>
        <taxon>Bacteria</taxon>
        <taxon>Pseudomonadati</taxon>
        <taxon>Pseudomonadota</taxon>
        <taxon>Betaproteobacteria</taxon>
        <taxon>Burkholderiales</taxon>
        <taxon>Oxalobacteraceae</taxon>
        <taxon>Telluria group</taxon>
        <taxon>Pseudoduganella</taxon>
    </lineage>
</organism>
<dbReference type="KEGG" id="plue:EWM63_24215"/>
<protein>
    <submittedName>
        <fullName evidence="1">Uncharacterized protein</fullName>
    </submittedName>
</protein>
<accession>A0A4V0Z449</accession>
<name>A0A4V0Z449_9BURK</name>
<dbReference type="Proteomes" id="UP000290637">
    <property type="component" value="Chromosome"/>
</dbReference>
<dbReference type="OrthoDB" id="8731502at2"/>
<evidence type="ECO:0000313" key="1">
    <source>
        <dbReference type="EMBL" id="QBE65703.1"/>
    </source>
</evidence>
<sequence>MSHLYNFTDRDAFSRHYLKPLLVDALEVRLAARPAPLPLPAAAIVEASDSETGHVGEPRFVRTSQGWTWREHALLAWRTAGPMAHRRISEQEHRYDVIVSQQPDMAGRLRLTVDLHALRNRYERDTVSHALASGATHDLGTGWARLTLRWSLRLQLVLTAAGRANVVTHARRVAPRADAGRTGPYVSGDPFSRLLDARRIERDWEQGSTSLGVVKDQLVSRLAAAIEPPLWHRAPCHVHG</sequence>
<gene>
    <name evidence="1" type="ORF">EWM63_24215</name>
</gene>
<dbReference type="EMBL" id="CP035913">
    <property type="protein sequence ID" value="QBE65703.1"/>
    <property type="molecule type" value="Genomic_DNA"/>
</dbReference>